<feature type="chain" id="PRO_5030899584" description="DUF2264 domain-containing protein" evidence="1">
    <location>
        <begin position="25"/>
        <end position="625"/>
    </location>
</feature>
<dbReference type="EMBL" id="JACHLN010000003">
    <property type="protein sequence ID" value="MBB4840514.1"/>
    <property type="molecule type" value="Genomic_DNA"/>
</dbReference>
<evidence type="ECO:0000313" key="3">
    <source>
        <dbReference type="Proteomes" id="UP000575241"/>
    </source>
</evidence>
<keyword evidence="3" id="KW-1185">Reference proteome</keyword>
<gene>
    <name evidence="2" type="ORF">HNP52_003606</name>
</gene>
<feature type="signal peptide" evidence="1">
    <location>
        <begin position="1"/>
        <end position="24"/>
    </location>
</feature>
<dbReference type="Proteomes" id="UP000575241">
    <property type="component" value="Unassembled WGS sequence"/>
</dbReference>
<organism evidence="2 3">
    <name type="scientific">Sphingomonas kyeonggiensis</name>
    <dbReference type="NCBI Taxonomy" id="1268553"/>
    <lineage>
        <taxon>Bacteria</taxon>
        <taxon>Pseudomonadati</taxon>
        <taxon>Pseudomonadota</taxon>
        <taxon>Alphaproteobacteria</taxon>
        <taxon>Sphingomonadales</taxon>
        <taxon>Sphingomonadaceae</taxon>
        <taxon>Sphingomonas</taxon>
    </lineage>
</organism>
<reference evidence="2 3" key="1">
    <citation type="submission" date="2020-08" db="EMBL/GenBank/DDBJ databases">
        <title>Functional genomics of gut bacteria from endangered species of beetles.</title>
        <authorList>
            <person name="Carlos-Shanley C."/>
        </authorList>
    </citation>
    <scope>NUCLEOTIDE SEQUENCE [LARGE SCALE GENOMIC DNA]</scope>
    <source>
        <strain evidence="2 3">S00224</strain>
    </source>
</reference>
<sequence length="625" mass="68809">MNNLSRAPLGAACLALLAVPAAMAQPAAPAPHGPVYAVAPPMDATIERRLMPQLAALLHQLLREKRAMRLDGVPVFDSGDKFLPGKIASGLSYLLLDTPRTDPKLAEYLAGYREIADLTIDDPNDTWGIYYYISALHALKQAGLLDQAVRPETMARLREKLDWRRFVDAKSLNLLHDLPNNYYGVAFSVARLRYLLGWEDEAASTALLQRMIGHYRSYSGQYGFADETDGHGRFDRYSVLLIGEIAQRFIETGMTPTPQVKAWLRKSADLMLHRATVTGEGWEYGRSIGTYGETAFLEVLTAAAKLGVLDKRERDMAYALSSRIAARYADFWLNPATGSVNLWDGGRRTDGYRGKHRILGENLSLARQYIYTNALWNGLGYKGAAPSPGYAAWLRTLPAARFTWFARGDHDRALLTLRDKGHVIGLPIINGAEDQHMHNPYFPIPFAGGMLQGSADAGFPQLTPRFALADGSVLMPLAWFRGISWKRQGNRTIVSWRQDAMDRMGENAPVADKRITAATRYEFTPGRITRTDTYRAAGPVDLSDVTLEFASFSGDARSAGPGAVAFGAGEVTGFSTTGYQGCTVGPAEGKEYRAPTGAFASLVRCRLGARRLSGPLTLRWSLSYR</sequence>
<dbReference type="AlphaFoldDB" id="A0A7W7NU73"/>
<protein>
    <recommendedName>
        <fullName evidence="4">DUF2264 domain-containing protein</fullName>
    </recommendedName>
</protein>
<evidence type="ECO:0000256" key="1">
    <source>
        <dbReference type="SAM" id="SignalP"/>
    </source>
</evidence>
<evidence type="ECO:0000313" key="2">
    <source>
        <dbReference type="EMBL" id="MBB4840514.1"/>
    </source>
</evidence>
<accession>A0A7W7NU73</accession>
<dbReference type="RefSeq" id="WP_221416473.1">
    <property type="nucleotide sequence ID" value="NZ_JACHLN010000003.1"/>
</dbReference>
<proteinExistence type="predicted"/>
<name>A0A7W7NU73_9SPHN</name>
<keyword evidence="1" id="KW-0732">Signal</keyword>
<evidence type="ECO:0008006" key="4">
    <source>
        <dbReference type="Google" id="ProtNLM"/>
    </source>
</evidence>
<comment type="caution">
    <text evidence="2">The sequence shown here is derived from an EMBL/GenBank/DDBJ whole genome shotgun (WGS) entry which is preliminary data.</text>
</comment>